<comment type="caution">
    <text evidence="2">The sequence shown here is derived from an EMBL/GenBank/DDBJ whole genome shotgun (WGS) entry which is preliminary data.</text>
</comment>
<evidence type="ECO:0000256" key="1">
    <source>
        <dbReference type="SAM" id="MobiDB-lite"/>
    </source>
</evidence>
<gene>
    <name evidence="2" type="ORF">AMORRO_LOCUS394</name>
</gene>
<dbReference type="Proteomes" id="UP000789342">
    <property type="component" value="Unassembled WGS sequence"/>
</dbReference>
<feature type="compositionally biased region" description="Polar residues" evidence="1">
    <location>
        <begin position="69"/>
        <end position="79"/>
    </location>
</feature>
<dbReference type="AlphaFoldDB" id="A0A9N8YRJ1"/>
<evidence type="ECO:0000313" key="3">
    <source>
        <dbReference type="Proteomes" id="UP000789342"/>
    </source>
</evidence>
<evidence type="ECO:0000313" key="2">
    <source>
        <dbReference type="EMBL" id="CAG8442541.1"/>
    </source>
</evidence>
<proteinExistence type="predicted"/>
<feature type="compositionally biased region" description="Basic and acidic residues" evidence="1">
    <location>
        <begin position="59"/>
        <end position="68"/>
    </location>
</feature>
<accession>A0A9N8YRJ1</accession>
<name>A0A9N8YRJ1_9GLOM</name>
<organism evidence="2 3">
    <name type="scientific">Acaulospora morrowiae</name>
    <dbReference type="NCBI Taxonomy" id="94023"/>
    <lineage>
        <taxon>Eukaryota</taxon>
        <taxon>Fungi</taxon>
        <taxon>Fungi incertae sedis</taxon>
        <taxon>Mucoromycota</taxon>
        <taxon>Glomeromycotina</taxon>
        <taxon>Glomeromycetes</taxon>
        <taxon>Diversisporales</taxon>
        <taxon>Acaulosporaceae</taxon>
        <taxon>Acaulospora</taxon>
    </lineage>
</organism>
<sequence>MSGSTLKGGEASIATVIVKQKGEIGENVVIFIAKWLAILIEIVQFTNYQKNLRCGTKNKNEEDTERIRASTSSSNPNLY</sequence>
<feature type="region of interest" description="Disordered" evidence="1">
    <location>
        <begin position="59"/>
        <end position="79"/>
    </location>
</feature>
<dbReference type="EMBL" id="CAJVPV010000098">
    <property type="protein sequence ID" value="CAG8442541.1"/>
    <property type="molecule type" value="Genomic_DNA"/>
</dbReference>
<reference evidence="2" key="1">
    <citation type="submission" date="2021-06" db="EMBL/GenBank/DDBJ databases">
        <authorList>
            <person name="Kallberg Y."/>
            <person name="Tangrot J."/>
            <person name="Rosling A."/>
        </authorList>
    </citation>
    <scope>NUCLEOTIDE SEQUENCE</scope>
    <source>
        <strain evidence="2">CL551</strain>
    </source>
</reference>
<protein>
    <submittedName>
        <fullName evidence="2">136_t:CDS:1</fullName>
    </submittedName>
</protein>
<keyword evidence="3" id="KW-1185">Reference proteome</keyword>